<gene>
    <name evidence="2" type="ORF">ISF26_08565</name>
</gene>
<dbReference type="Proteomes" id="UP001054846">
    <property type="component" value="Chromosome"/>
</dbReference>
<evidence type="ECO:0000313" key="2">
    <source>
        <dbReference type="EMBL" id="UFP96242.1"/>
    </source>
</evidence>
<protein>
    <submittedName>
        <fullName evidence="2">Uncharacterized protein</fullName>
    </submittedName>
</protein>
<sequence length="88" mass="9731">MALSQWLRAGQNGCVPQSPSGIRSRGWACGGVKEVKGKQHHPSEAPWVLTRVEQICVSRLLLRMLFDWHCGRIEAAPLLLAQGVSTRL</sequence>
<name>A0ABY3PRC0_9CYAN</name>
<organism evidence="2 3">
    <name type="scientific">Gloeobacter morelensis MG652769</name>
    <dbReference type="NCBI Taxonomy" id="2781736"/>
    <lineage>
        <taxon>Bacteria</taxon>
        <taxon>Bacillati</taxon>
        <taxon>Cyanobacteriota</taxon>
        <taxon>Cyanophyceae</taxon>
        <taxon>Gloeobacterales</taxon>
        <taxon>Gloeobacteraceae</taxon>
        <taxon>Gloeobacter</taxon>
        <taxon>Gloeobacter morelensis</taxon>
    </lineage>
</organism>
<evidence type="ECO:0000313" key="3">
    <source>
        <dbReference type="Proteomes" id="UP001054846"/>
    </source>
</evidence>
<reference evidence="2 3" key="1">
    <citation type="journal article" date="2021" name="Genome Biol. Evol.">
        <title>Complete Genome Sequencing of a Novel Gloeobacter Species from a Waterfall Cave in Mexico.</title>
        <authorList>
            <person name="Saw J.H."/>
            <person name="Cardona T."/>
            <person name="Montejano G."/>
        </authorList>
    </citation>
    <scope>NUCLEOTIDE SEQUENCE [LARGE SCALE GENOMIC DNA]</scope>
    <source>
        <strain evidence="2">MG652769</strain>
    </source>
</reference>
<feature type="region of interest" description="Disordered" evidence="1">
    <location>
        <begin position="1"/>
        <end position="22"/>
    </location>
</feature>
<proteinExistence type="predicted"/>
<evidence type="ECO:0000256" key="1">
    <source>
        <dbReference type="SAM" id="MobiDB-lite"/>
    </source>
</evidence>
<accession>A0ABY3PRC0</accession>
<dbReference type="EMBL" id="CP063845">
    <property type="protein sequence ID" value="UFP96242.1"/>
    <property type="molecule type" value="Genomic_DNA"/>
</dbReference>
<keyword evidence="3" id="KW-1185">Reference proteome</keyword>